<proteinExistence type="predicted"/>
<sequence length="206" mass="22948">MQSSSTSAKFLCLFVLLGCIATSTATEPKIENNFDTSSIGSWPRWWWRTHPKLQSPLTQSPSPIDNVVSPTHMAPSPVDDVIIAFIESPHTQRGYHFSLKVRNYCSLAFDNDAPSPSPIDNAALPTHASPSPSLDDNSASPTHVIPSPSTVDDVISPSHNGNLLRPAPCSNYFFHQDDCFYREYMHSKRVPFFLGKERKYCGHYHA</sequence>
<name>A0A6N2ATI6_SOLCI</name>
<feature type="region of interest" description="Disordered" evidence="1">
    <location>
        <begin position="116"/>
        <end position="157"/>
    </location>
</feature>
<feature type="compositionally biased region" description="Polar residues" evidence="1">
    <location>
        <begin position="128"/>
        <end position="141"/>
    </location>
</feature>
<keyword evidence="2" id="KW-0732">Signal</keyword>
<reference evidence="3" key="1">
    <citation type="submission" date="2019-05" db="EMBL/GenBank/DDBJ databases">
        <title>The de novo reference genome and transcriptome assemblies of the wild tomato species Solanum chilense.</title>
        <authorList>
            <person name="Stam R."/>
            <person name="Nosenko T."/>
            <person name="Hoerger A.C."/>
            <person name="Stephan W."/>
            <person name="Seidel M.A."/>
            <person name="Kuhn J.M.M."/>
            <person name="Haberer G."/>
            <person name="Tellier A."/>
        </authorList>
    </citation>
    <scope>NUCLEOTIDE SEQUENCE</scope>
    <source>
        <tissue evidence="3">Mature leaves</tissue>
    </source>
</reference>
<protein>
    <submittedName>
        <fullName evidence="3">Uncharacterized protein</fullName>
    </submittedName>
</protein>
<dbReference type="AlphaFoldDB" id="A0A6N2ATI6"/>
<evidence type="ECO:0000256" key="1">
    <source>
        <dbReference type="SAM" id="MobiDB-lite"/>
    </source>
</evidence>
<comment type="caution">
    <text evidence="3">The sequence shown here is derived from an EMBL/GenBank/DDBJ whole genome shotgun (WGS) entry which is preliminary data.</text>
</comment>
<accession>A0A6N2ATI6</accession>
<dbReference type="EMBL" id="RXGB01007941">
    <property type="protein sequence ID" value="TMW85028.1"/>
    <property type="molecule type" value="Genomic_DNA"/>
</dbReference>
<evidence type="ECO:0000313" key="3">
    <source>
        <dbReference type="EMBL" id="TMW85028.1"/>
    </source>
</evidence>
<feature type="signal peptide" evidence="2">
    <location>
        <begin position="1"/>
        <end position="25"/>
    </location>
</feature>
<evidence type="ECO:0000256" key="2">
    <source>
        <dbReference type="SAM" id="SignalP"/>
    </source>
</evidence>
<gene>
    <name evidence="3" type="ORF">EJD97_023911</name>
</gene>
<feature type="chain" id="PRO_5026723188" evidence="2">
    <location>
        <begin position="26"/>
        <end position="206"/>
    </location>
</feature>
<organism evidence="3">
    <name type="scientific">Solanum chilense</name>
    <name type="common">Tomato</name>
    <name type="synonym">Lycopersicon chilense</name>
    <dbReference type="NCBI Taxonomy" id="4083"/>
    <lineage>
        <taxon>Eukaryota</taxon>
        <taxon>Viridiplantae</taxon>
        <taxon>Streptophyta</taxon>
        <taxon>Embryophyta</taxon>
        <taxon>Tracheophyta</taxon>
        <taxon>Spermatophyta</taxon>
        <taxon>Magnoliopsida</taxon>
        <taxon>eudicotyledons</taxon>
        <taxon>Gunneridae</taxon>
        <taxon>Pentapetalae</taxon>
        <taxon>asterids</taxon>
        <taxon>lamiids</taxon>
        <taxon>Solanales</taxon>
        <taxon>Solanaceae</taxon>
        <taxon>Solanoideae</taxon>
        <taxon>Solaneae</taxon>
        <taxon>Solanum</taxon>
        <taxon>Solanum subgen. Lycopersicon</taxon>
    </lineage>
</organism>